<dbReference type="Proteomes" id="UP000799429">
    <property type="component" value="Unassembled WGS sequence"/>
</dbReference>
<dbReference type="OrthoDB" id="408631at2759"/>
<dbReference type="InterPro" id="IPR019819">
    <property type="entry name" value="Carboxylesterase_B_CS"/>
</dbReference>
<dbReference type="PANTHER" id="PTHR11559">
    <property type="entry name" value="CARBOXYLESTERASE"/>
    <property type="match status" value="1"/>
</dbReference>
<reference evidence="3" key="1">
    <citation type="journal article" date="2020" name="Stud. Mycol.">
        <title>101 Dothideomycetes genomes: a test case for predicting lifestyles and emergence of pathogens.</title>
        <authorList>
            <person name="Haridas S."/>
            <person name="Albert R."/>
            <person name="Binder M."/>
            <person name="Bloem J."/>
            <person name="Labutti K."/>
            <person name="Salamov A."/>
            <person name="Andreopoulos B."/>
            <person name="Baker S."/>
            <person name="Barry K."/>
            <person name="Bills G."/>
            <person name="Bluhm B."/>
            <person name="Cannon C."/>
            <person name="Castanera R."/>
            <person name="Culley D."/>
            <person name="Daum C."/>
            <person name="Ezra D."/>
            <person name="Gonzalez J."/>
            <person name="Henrissat B."/>
            <person name="Kuo A."/>
            <person name="Liang C."/>
            <person name="Lipzen A."/>
            <person name="Lutzoni F."/>
            <person name="Magnuson J."/>
            <person name="Mondo S."/>
            <person name="Nolan M."/>
            <person name="Ohm R."/>
            <person name="Pangilinan J."/>
            <person name="Park H.-J."/>
            <person name="Ramirez L."/>
            <person name="Alfaro M."/>
            <person name="Sun H."/>
            <person name="Tritt A."/>
            <person name="Yoshinaga Y."/>
            <person name="Zwiers L.-H."/>
            <person name="Turgeon B."/>
            <person name="Goodwin S."/>
            <person name="Spatafora J."/>
            <person name="Crous P."/>
            <person name="Grigoriev I."/>
        </authorList>
    </citation>
    <scope>NUCLEOTIDE SEQUENCE</scope>
    <source>
        <strain evidence="3">CBS 101060</strain>
    </source>
</reference>
<keyword evidence="1" id="KW-0732">Signal</keyword>
<sequence>MIQIIFLLCIWTCISTGQQIYNLTLPWGTWEGVPYSNNDELYIFRNVRFGSQPVRFGPSQAPTQKNSSIQNSTYGPSCYQIDIANLKTPDPPGGKPGYGSPITTPPPDYPQSEDCLFLDIYVPKSALQPNAAPLPVVVWFYGGAYVYGNKLQFGPPYPMYTGQGIMEQAQNMNMIWVVGNYRLGAFGWLAGSYMEKAGLPNAGLHDQRLLLQWVQTYISQVGGDPKAVSAWGESAGAGSILHHLIGNNGQQDPLFSKALLQSPAFEWQWDREGTLNEIFSNFSSFTPCGKGFDIECLRDLPIDNITYANLNLFTTVHQTGLFPVGPSVDGTWIQDIPAVQFASGRYWQELNSIMVSHVADESGSFTPSYVDSSSSFNQFLCDFMPESKLSGVRDEIKKQYDCTQTPYNGNWTYCVSILIRDSTFTCNTRQLYDAYQGKAYMMQYSFPAPYGADARHATDLVPTFVNSNTNITDLLINIGNISPGQAKEAQQVISKFHPYYQSYLASYAVYGDPNMAAKNSVKWPLAQGTGDQIQSVLQAKFQLSTPFHLFFDVISDSINTQSSCMFWTKLAEEISDIGSFESQKPPSDIGNLEL</sequence>
<organism evidence="3 4">
    <name type="scientific">Patellaria atrata CBS 101060</name>
    <dbReference type="NCBI Taxonomy" id="1346257"/>
    <lineage>
        <taxon>Eukaryota</taxon>
        <taxon>Fungi</taxon>
        <taxon>Dikarya</taxon>
        <taxon>Ascomycota</taxon>
        <taxon>Pezizomycotina</taxon>
        <taxon>Dothideomycetes</taxon>
        <taxon>Dothideomycetes incertae sedis</taxon>
        <taxon>Patellariales</taxon>
        <taxon>Patellariaceae</taxon>
        <taxon>Patellaria</taxon>
    </lineage>
</organism>
<dbReference type="EMBL" id="MU006103">
    <property type="protein sequence ID" value="KAF2836457.1"/>
    <property type="molecule type" value="Genomic_DNA"/>
</dbReference>
<feature type="domain" description="Carboxylesterase type B" evidence="2">
    <location>
        <begin position="24"/>
        <end position="539"/>
    </location>
</feature>
<protein>
    <submittedName>
        <fullName evidence="3">Alpha/beta-hydrolase</fullName>
    </submittedName>
</protein>
<dbReference type="Pfam" id="PF00135">
    <property type="entry name" value="COesterase"/>
    <property type="match status" value="1"/>
</dbReference>
<dbReference type="AlphaFoldDB" id="A0A9P4VP72"/>
<dbReference type="InterPro" id="IPR029058">
    <property type="entry name" value="AB_hydrolase_fold"/>
</dbReference>
<dbReference type="SUPFAM" id="SSF53474">
    <property type="entry name" value="alpha/beta-Hydrolases"/>
    <property type="match status" value="1"/>
</dbReference>
<gene>
    <name evidence="3" type="ORF">M501DRAFT_1033560</name>
</gene>
<dbReference type="Gene3D" id="3.40.50.1820">
    <property type="entry name" value="alpha/beta hydrolase"/>
    <property type="match status" value="1"/>
</dbReference>
<proteinExistence type="predicted"/>
<accession>A0A9P4VP72</accession>
<dbReference type="InterPro" id="IPR002018">
    <property type="entry name" value="CarbesteraseB"/>
</dbReference>
<evidence type="ECO:0000256" key="1">
    <source>
        <dbReference type="SAM" id="SignalP"/>
    </source>
</evidence>
<evidence type="ECO:0000259" key="2">
    <source>
        <dbReference type="Pfam" id="PF00135"/>
    </source>
</evidence>
<dbReference type="InterPro" id="IPR050309">
    <property type="entry name" value="Type-B_Carboxylest/Lipase"/>
</dbReference>
<comment type="caution">
    <text evidence="3">The sequence shown here is derived from an EMBL/GenBank/DDBJ whole genome shotgun (WGS) entry which is preliminary data.</text>
</comment>
<dbReference type="PROSITE" id="PS00941">
    <property type="entry name" value="CARBOXYLESTERASE_B_2"/>
    <property type="match status" value="1"/>
</dbReference>
<keyword evidence="4" id="KW-1185">Reference proteome</keyword>
<evidence type="ECO:0000313" key="3">
    <source>
        <dbReference type="EMBL" id="KAF2836457.1"/>
    </source>
</evidence>
<feature type="chain" id="PRO_5040245000" evidence="1">
    <location>
        <begin position="18"/>
        <end position="594"/>
    </location>
</feature>
<name>A0A9P4VP72_9PEZI</name>
<evidence type="ECO:0000313" key="4">
    <source>
        <dbReference type="Proteomes" id="UP000799429"/>
    </source>
</evidence>
<feature type="signal peptide" evidence="1">
    <location>
        <begin position="1"/>
        <end position="17"/>
    </location>
</feature>